<protein>
    <submittedName>
        <fullName evidence="6">TetR family transcriptional regulator</fullName>
    </submittedName>
</protein>
<feature type="domain" description="HTH tetR-type" evidence="5">
    <location>
        <begin position="9"/>
        <end position="69"/>
    </location>
</feature>
<evidence type="ECO:0000313" key="7">
    <source>
        <dbReference type="Proteomes" id="UP000635565"/>
    </source>
</evidence>
<sequence length="199" mass="21866">MKRSRQETQQTYQRIVQNAAQQIRVQGVNGVGIVDLMGQVGLTHGGFYAHFRSKDALLAEICHAGIAETLEKLTQAVDHAPAGTELSALVNTYLSVAHRDHPATGCVMPTLAADVARRPEEVRTAFTEGYEKLLQFVASVMPEDTDEKRYDAAIALLAEMVGAVLLSRTVNDPALSERILRVNRDFSLQTFTKTSPENE</sequence>
<dbReference type="SUPFAM" id="SSF46689">
    <property type="entry name" value="Homeodomain-like"/>
    <property type="match status" value="1"/>
</dbReference>
<dbReference type="InterPro" id="IPR011075">
    <property type="entry name" value="TetR_C"/>
</dbReference>
<dbReference type="EMBL" id="BNJJ01000015">
    <property type="protein sequence ID" value="GHO86990.1"/>
    <property type="molecule type" value="Genomic_DNA"/>
</dbReference>
<dbReference type="PROSITE" id="PS50977">
    <property type="entry name" value="HTH_TETR_2"/>
    <property type="match status" value="1"/>
</dbReference>
<dbReference type="InterPro" id="IPR036271">
    <property type="entry name" value="Tet_transcr_reg_TetR-rel_C_sf"/>
</dbReference>
<dbReference type="SUPFAM" id="SSF48498">
    <property type="entry name" value="Tetracyclin repressor-like, C-terminal domain"/>
    <property type="match status" value="1"/>
</dbReference>
<dbReference type="InterPro" id="IPR009057">
    <property type="entry name" value="Homeodomain-like_sf"/>
</dbReference>
<keyword evidence="3" id="KW-0804">Transcription</keyword>
<keyword evidence="1" id="KW-0805">Transcription regulation</keyword>
<dbReference type="Gene3D" id="1.10.357.10">
    <property type="entry name" value="Tetracycline Repressor, domain 2"/>
    <property type="match status" value="1"/>
</dbReference>
<evidence type="ECO:0000259" key="5">
    <source>
        <dbReference type="PROSITE" id="PS50977"/>
    </source>
</evidence>
<evidence type="ECO:0000256" key="4">
    <source>
        <dbReference type="PROSITE-ProRule" id="PRU00335"/>
    </source>
</evidence>
<evidence type="ECO:0000256" key="1">
    <source>
        <dbReference type="ARBA" id="ARBA00023015"/>
    </source>
</evidence>
<proteinExistence type="predicted"/>
<reference evidence="6 7" key="1">
    <citation type="journal article" date="2021" name="Int. J. Syst. Evol. Microbiol.">
        <title>Reticulibacter mediterranei gen. nov., sp. nov., within the new family Reticulibacteraceae fam. nov., and Ktedonospora formicarum gen. nov., sp. nov., Ktedonobacter robiniae sp. nov., Dictyobacter formicarum sp. nov. and Dictyobacter arantiisoli sp. nov., belonging to the class Ktedonobacteria.</title>
        <authorList>
            <person name="Yabe S."/>
            <person name="Zheng Y."/>
            <person name="Wang C.M."/>
            <person name="Sakai Y."/>
            <person name="Abe K."/>
            <person name="Yokota A."/>
            <person name="Donadio S."/>
            <person name="Cavaletti L."/>
            <person name="Monciardini P."/>
        </authorList>
    </citation>
    <scope>NUCLEOTIDE SEQUENCE [LARGE SCALE GENOMIC DNA]</scope>
    <source>
        <strain evidence="6 7">SOSP1-9</strain>
    </source>
</reference>
<organism evidence="6 7">
    <name type="scientific">Dictyobacter formicarum</name>
    <dbReference type="NCBI Taxonomy" id="2778368"/>
    <lineage>
        <taxon>Bacteria</taxon>
        <taxon>Bacillati</taxon>
        <taxon>Chloroflexota</taxon>
        <taxon>Ktedonobacteria</taxon>
        <taxon>Ktedonobacterales</taxon>
        <taxon>Dictyobacteraceae</taxon>
        <taxon>Dictyobacter</taxon>
    </lineage>
</organism>
<dbReference type="Pfam" id="PF16925">
    <property type="entry name" value="TetR_C_13"/>
    <property type="match status" value="1"/>
</dbReference>
<keyword evidence="7" id="KW-1185">Reference proteome</keyword>
<name>A0ABQ3VL89_9CHLR</name>
<evidence type="ECO:0000256" key="2">
    <source>
        <dbReference type="ARBA" id="ARBA00023125"/>
    </source>
</evidence>
<dbReference type="PANTHER" id="PTHR47506">
    <property type="entry name" value="TRANSCRIPTIONAL REGULATORY PROTEIN"/>
    <property type="match status" value="1"/>
</dbReference>
<dbReference type="PANTHER" id="PTHR47506:SF7">
    <property type="entry name" value="TRANSCRIPTIONAL REGULATORY PROTEIN"/>
    <property type="match status" value="1"/>
</dbReference>
<dbReference type="Proteomes" id="UP000635565">
    <property type="component" value="Unassembled WGS sequence"/>
</dbReference>
<dbReference type="Gene3D" id="1.10.10.60">
    <property type="entry name" value="Homeodomain-like"/>
    <property type="match status" value="1"/>
</dbReference>
<evidence type="ECO:0000256" key="3">
    <source>
        <dbReference type="ARBA" id="ARBA00023163"/>
    </source>
</evidence>
<dbReference type="RefSeq" id="WP_201364597.1">
    <property type="nucleotide sequence ID" value="NZ_BNJJ01000015.1"/>
</dbReference>
<comment type="caution">
    <text evidence="6">The sequence shown here is derived from an EMBL/GenBank/DDBJ whole genome shotgun (WGS) entry which is preliminary data.</text>
</comment>
<evidence type="ECO:0000313" key="6">
    <source>
        <dbReference type="EMBL" id="GHO86990.1"/>
    </source>
</evidence>
<gene>
    <name evidence="6" type="ORF">KSZ_49960</name>
</gene>
<dbReference type="InterPro" id="IPR001647">
    <property type="entry name" value="HTH_TetR"/>
</dbReference>
<keyword evidence="2 4" id="KW-0238">DNA-binding</keyword>
<dbReference type="Pfam" id="PF00440">
    <property type="entry name" value="TetR_N"/>
    <property type="match status" value="1"/>
</dbReference>
<accession>A0ABQ3VL89</accession>
<feature type="DNA-binding region" description="H-T-H motif" evidence="4">
    <location>
        <begin position="32"/>
        <end position="51"/>
    </location>
</feature>